<dbReference type="AlphaFoldDB" id="A0AAD7IXP6"/>
<protein>
    <submittedName>
        <fullName evidence="2">Kinase-like domain-containing protein</fullName>
    </submittedName>
</protein>
<comment type="caution">
    <text evidence="2">The sequence shown here is derived from an EMBL/GenBank/DDBJ whole genome shotgun (WGS) entry which is preliminary data.</text>
</comment>
<dbReference type="PROSITE" id="PS50011">
    <property type="entry name" value="PROTEIN_KINASE_DOM"/>
    <property type="match status" value="1"/>
</dbReference>
<reference evidence="2" key="1">
    <citation type="submission" date="2023-03" db="EMBL/GenBank/DDBJ databases">
        <title>Massive genome expansion in bonnet fungi (Mycena s.s.) driven by repeated elements and novel gene families across ecological guilds.</title>
        <authorList>
            <consortium name="Lawrence Berkeley National Laboratory"/>
            <person name="Harder C.B."/>
            <person name="Miyauchi S."/>
            <person name="Viragh M."/>
            <person name="Kuo A."/>
            <person name="Thoen E."/>
            <person name="Andreopoulos B."/>
            <person name="Lu D."/>
            <person name="Skrede I."/>
            <person name="Drula E."/>
            <person name="Henrissat B."/>
            <person name="Morin E."/>
            <person name="Kohler A."/>
            <person name="Barry K."/>
            <person name="LaButti K."/>
            <person name="Morin E."/>
            <person name="Salamov A."/>
            <person name="Lipzen A."/>
            <person name="Mereny Z."/>
            <person name="Hegedus B."/>
            <person name="Baldrian P."/>
            <person name="Stursova M."/>
            <person name="Weitz H."/>
            <person name="Taylor A."/>
            <person name="Grigoriev I.V."/>
            <person name="Nagy L.G."/>
            <person name="Martin F."/>
            <person name="Kauserud H."/>
        </authorList>
    </citation>
    <scope>NUCLEOTIDE SEQUENCE</scope>
    <source>
        <strain evidence="2">CBHHK188m</strain>
    </source>
</reference>
<keyword evidence="3" id="KW-1185">Reference proteome</keyword>
<proteinExistence type="predicted"/>
<dbReference type="SMART" id="SM00220">
    <property type="entry name" value="S_TKc"/>
    <property type="match status" value="1"/>
</dbReference>
<dbReference type="SUPFAM" id="SSF56112">
    <property type="entry name" value="Protein kinase-like (PK-like)"/>
    <property type="match status" value="1"/>
</dbReference>
<dbReference type="InterPro" id="IPR011009">
    <property type="entry name" value="Kinase-like_dom_sf"/>
</dbReference>
<dbReference type="InterPro" id="IPR000719">
    <property type="entry name" value="Prot_kinase_dom"/>
</dbReference>
<dbReference type="GO" id="GO:0005524">
    <property type="term" value="F:ATP binding"/>
    <property type="evidence" value="ECO:0007669"/>
    <property type="project" value="InterPro"/>
</dbReference>
<gene>
    <name evidence="2" type="ORF">DFH07DRAFT_922545</name>
</gene>
<keyword evidence="2" id="KW-0418">Kinase</keyword>
<name>A0AAD7IXP6_9AGAR</name>
<evidence type="ECO:0000313" key="3">
    <source>
        <dbReference type="Proteomes" id="UP001215280"/>
    </source>
</evidence>
<dbReference type="GO" id="GO:0004672">
    <property type="term" value="F:protein kinase activity"/>
    <property type="evidence" value="ECO:0007669"/>
    <property type="project" value="InterPro"/>
</dbReference>
<dbReference type="Proteomes" id="UP001215280">
    <property type="component" value="Unassembled WGS sequence"/>
</dbReference>
<organism evidence="2 3">
    <name type="scientific">Mycena maculata</name>
    <dbReference type="NCBI Taxonomy" id="230809"/>
    <lineage>
        <taxon>Eukaryota</taxon>
        <taxon>Fungi</taxon>
        <taxon>Dikarya</taxon>
        <taxon>Basidiomycota</taxon>
        <taxon>Agaricomycotina</taxon>
        <taxon>Agaricomycetes</taxon>
        <taxon>Agaricomycetidae</taxon>
        <taxon>Agaricales</taxon>
        <taxon>Marasmiineae</taxon>
        <taxon>Mycenaceae</taxon>
        <taxon>Mycena</taxon>
    </lineage>
</organism>
<keyword evidence="2" id="KW-0808">Transferase</keyword>
<dbReference type="Gene3D" id="1.10.510.10">
    <property type="entry name" value="Transferase(Phosphotransferase) domain 1"/>
    <property type="match status" value="1"/>
</dbReference>
<evidence type="ECO:0000313" key="2">
    <source>
        <dbReference type="EMBL" id="KAJ7750732.1"/>
    </source>
</evidence>
<sequence length="342" mass="39364">MRYQPFLQERGYMLRPRYRPGWVSDVGTLGRSAWDCEDAIPAPVRSLLCLQGFDVLDATRISDNAQVVLKVVLALSTEAAIAKFLTDETGASNYTIQFLELIPLYDNPEWVFMVMSRMRQCSHTPWFATVREFTEFVDQILEGLVFLHNKNIAHRDICAMNIVMDASRMIPGGFHFLNPTTSDGTNYLRDYHGDDSDSRLVKSRTAVAPVDYYYIDFGLSVRFPSFEARQLVTGDFGRLRKHVPEISATIPYDPFKVDIRLLGEMLRSDFLLTYTGLDFIVPFVKKLRHRNPQRRPDAVEALAVFRTLVSKMSQRKLAEPLEHSFWDKERRAVLFLKGLGRH</sequence>
<dbReference type="EMBL" id="JARJLG010000081">
    <property type="protein sequence ID" value="KAJ7750732.1"/>
    <property type="molecule type" value="Genomic_DNA"/>
</dbReference>
<feature type="domain" description="Protein kinase" evidence="1">
    <location>
        <begin position="1"/>
        <end position="342"/>
    </location>
</feature>
<dbReference type="Pfam" id="PF00069">
    <property type="entry name" value="Pkinase"/>
    <property type="match status" value="1"/>
</dbReference>
<accession>A0AAD7IXP6</accession>
<evidence type="ECO:0000259" key="1">
    <source>
        <dbReference type="PROSITE" id="PS50011"/>
    </source>
</evidence>